<dbReference type="NCBIfam" id="NF033542">
    <property type="entry name" value="transpos_IS110"/>
    <property type="match status" value="1"/>
</dbReference>
<feature type="domain" description="Transposase IS116/IS110/IS902 C-terminal" evidence="3">
    <location>
        <begin position="204"/>
        <end position="289"/>
    </location>
</feature>
<sequence length="330" mass="37048">MYLGIDTHKRYSQVAVVDGDGNLQDEIRLPNDRLAELAEQYSGGEAAIEASGNYRPIYEMLDEHLDVTLVNPSKNRIIADATVKTDRVDAKRLAQMLRADMLAESYVPPDEIRTLRDLVRTRKSLVESRTAEKNRVRAVLTRTDNTYDSELFGPTGREFLAELSLSHPDRTIIEAHLSVIDAYDEQIEAVEEKIEQEVLESPAAQRLLSIPGVGQYTAAVIVAEVGEVDRFDNDKQLVSYAGLDPMVHQSGDKEIRGSISKEGSAPLRWALVQCANIAVRCDDYFGNFYTRLKQRKNHQVAIVATARKMLVSIFYMLTRKEMYDPPGVSA</sequence>
<feature type="coiled-coil region" evidence="1">
    <location>
        <begin position="173"/>
        <end position="200"/>
    </location>
</feature>
<dbReference type="EMBL" id="FTNR01000016">
    <property type="protein sequence ID" value="SIS16766.1"/>
    <property type="molecule type" value="Genomic_DNA"/>
</dbReference>
<evidence type="ECO:0000256" key="1">
    <source>
        <dbReference type="SAM" id="Coils"/>
    </source>
</evidence>
<protein>
    <submittedName>
        <fullName evidence="4">Transposase</fullName>
    </submittedName>
</protein>
<gene>
    <name evidence="4" type="ORF">SAMN05421752_11636</name>
</gene>
<feature type="domain" description="Transposase IS110-like N-terminal" evidence="2">
    <location>
        <begin position="3"/>
        <end position="142"/>
    </location>
</feature>
<dbReference type="PANTHER" id="PTHR33055:SF13">
    <property type="entry name" value="TRANSPOSASE"/>
    <property type="match status" value="1"/>
</dbReference>
<proteinExistence type="predicted"/>
<evidence type="ECO:0000259" key="2">
    <source>
        <dbReference type="Pfam" id="PF01548"/>
    </source>
</evidence>
<dbReference type="RefSeq" id="WP_008422008.1">
    <property type="nucleotide sequence ID" value="NZ_FTNR01000016.1"/>
</dbReference>
<dbReference type="InterPro" id="IPR003346">
    <property type="entry name" value="Transposase_20"/>
</dbReference>
<name>A0A1N7GW35_9EURY</name>
<evidence type="ECO:0000259" key="3">
    <source>
        <dbReference type="Pfam" id="PF02371"/>
    </source>
</evidence>
<dbReference type="PANTHER" id="PTHR33055">
    <property type="entry name" value="TRANSPOSASE FOR INSERTION SEQUENCE ELEMENT IS1111A"/>
    <property type="match status" value="1"/>
</dbReference>
<evidence type="ECO:0000313" key="4">
    <source>
        <dbReference type="EMBL" id="SIS16766.1"/>
    </source>
</evidence>
<dbReference type="InterPro" id="IPR047650">
    <property type="entry name" value="Transpos_IS110"/>
</dbReference>
<dbReference type="GO" id="GO:0003677">
    <property type="term" value="F:DNA binding"/>
    <property type="evidence" value="ECO:0007669"/>
    <property type="project" value="InterPro"/>
</dbReference>
<dbReference type="GO" id="GO:0006313">
    <property type="term" value="P:DNA transposition"/>
    <property type="evidence" value="ECO:0007669"/>
    <property type="project" value="InterPro"/>
</dbReference>
<organism evidence="4 5">
    <name type="scientific">Natronorubrum thiooxidans</name>
    <dbReference type="NCBI Taxonomy" id="308853"/>
    <lineage>
        <taxon>Archaea</taxon>
        <taxon>Methanobacteriati</taxon>
        <taxon>Methanobacteriota</taxon>
        <taxon>Stenosarchaea group</taxon>
        <taxon>Halobacteria</taxon>
        <taxon>Halobacteriales</taxon>
        <taxon>Natrialbaceae</taxon>
        <taxon>Natronorubrum</taxon>
    </lineage>
</organism>
<evidence type="ECO:0000313" key="5">
    <source>
        <dbReference type="Proteomes" id="UP000185936"/>
    </source>
</evidence>
<dbReference type="InterPro" id="IPR002525">
    <property type="entry name" value="Transp_IS110-like_N"/>
</dbReference>
<dbReference type="AlphaFoldDB" id="A0A1N7GW35"/>
<keyword evidence="1" id="KW-0175">Coiled coil</keyword>
<dbReference type="Pfam" id="PF02371">
    <property type="entry name" value="Transposase_20"/>
    <property type="match status" value="1"/>
</dbReference>
<dbReference type="Pfam" id="PF01548">
    <property type="entry name" value="DEDD_Tnp_IS110"/>
    <property type="match status" value="1"/>
</dbReference>
<dbReference type="OrthoDB" id="191749at2157"/>
<dbReference type="Proteomes" id="UP000185936">
    <property type="component" value="Unassembled WGS sequence"/>
</dbReference>
<accession>A0A1N7GW35</accession>
<reference evidence="5" key="1">
    <citation type="submission" date="2017-01" db="EMBL/GenBank/DDBJ databases">
        <authorList>
            <person name="Varghese N."/>
            <person name="Submissions S."/>
        </authorList>
    </citation>
    <scope>NUCLEOTIDE SEQUENCE [LARGE SCALE GENOMIC DNA]</scope>
    <source>
        <strain evidence="5">type strain: HArc-</strain>
    </source>
</reference>
<keyword evidence="5" id="KW-1185">Reference proteome</keyword>
<dbReference type="GO" id="GO:0004803">
    <property type="term" value="F:transposase activity"/>
    <property type="evidence" value="ECO:0007669"/>
    <property type="project" value="InterPro"/>
</dbReference>